<dbReference type="SUPFAM" id="SSF49464">
    <property type="entry name" value="Carboxypeptidase regulatory domain-like"/>
    <property type="match status" value="1"/>
</dbReference>
<feature type="chain" id="PRO_5020676752" evidence="8">
    <location>
        <begin position="21"/>
        <end position="1074"/>
    </location>
</feature>
<evidence type="ECO:0000256" key="1">
    <source>
        <dbReference type="ARBA" id="ARBA00004571"/>
    </source>
</evidence>
<dbReference type="Pfam" id="PF13715">
    <property type="entry name" value="CarbopepD_reg_2"/>
    <property type="match status" value="1"/>
</dbReference>
<dbReference type="InterPro" id="IPR037066">
    <property type="entry name" value="Plug_dom_sf"/>
</dbReference>
<dbReference type="Gene3D" id="2.40.170.20">
    <property type="entry name" value="TonB-dependent receptor, beta-barrel domain"/>
    <property type="match status" value="1"/>
</dbReference>
<sequence>MRKLLAMVALLLFCAYAALAQSVVVQGRIADDNGPVPNATIQEKGTKNTVTADASGSFTIKVKQGARLVITAVGYETTEVDASNAYMNVSLKTKADELQEVLVTSAFGVKKSQRTTAFSSQVIKAEQLNVIRQPNLNNALAGKVAGVQFRGQASAKLNDQGFLRIRGGGSLGDQSAIYVVDGTITNSFDINPDDIQDVTVLKGANATALFGSRAGAGAIVITTKKGFAGKKGIGIEVNQGVTIDKAAYMPRYQNEYGGGDGDWLTFTYNSTMPAAWQALNGQRYHDFTDDASWGPKIDGGQYIPWYAFIPGHDKYAKTAAFTAQPNNVRDFWNTGITNNTNVSFTQNNGEGQSLRVSYTNQTVKGLLPNTKSLRHNLFTTFSMDLGRFFTVGANITYTNQQINGEFGDGYANNSSGNFNQWFHRDLDMSILKELSGLKTPIGTLASWNFRRNPGSWSAAAPRNSVWGANYWYNMNSYYENINFQQKRDRVYGDLNLVFKLNNNFKIRGTIRTDQFNAGVENIIPTLIEYSGVQTGFLAGYGTSTTVNREWNFETVATYNKSFGDLAVSVNAGANRMQIRNRNVSASTNNGLSVPDLYAISNSKTTPTVSNGRSDQAANSLFAFGDFEYKKFASVTWAVRNDWFSTLPNGNNSLLSPSVGASFVFSEFTKDKLSWLNFGKVFGSWGKKPKTLSPYALNLNYGVNPLLWGTNFLMSTPDGSPDPNLRGALTTTWETGLDLRFLKNRLNLTLTYYKEDNKDEPLGVTVSGVSGFTSQTINAAWVQRSGIEVELGANIIKKKNFSWNVNTTYAYLIDNKVRALAPGLTSYTLSGGSFGTRFARAFHYVGEQWGMLTGGGIARNAEGKPLITTNGFSGGLGWYQRDATKRWGPVVPKTTGGLQNFITYKEFTLGLTMDYQIGGKFFSLSEQWGHFSGIFEATAGLNDKGNPKRDDPSAGGGVHVTGVAASDGRTPVDVYISAYDYYHQFYYQQIAEPFVHSLTYAKMREVSLGYAIPVQKLGKFGKAFQAAQFSVTGRNLFFFYRDAKNFDPSEISGVFGEDGQLAGSRSFGFNLKLNF</sequence>
<dbReference type="AlphaFoldDB" id="A0A4Q1CN14"/>
<keyword evidence="6 7" id="KW-0998">Cell outer membrane</keyword>
<accession>A0A4Q1CN14</accession>
<evidence type="ECO:0000256" key="7">
    <source>
        <dbReference type="PROSITE-ProRule" id="PRU01360"/>
    </source>
</evidence>
<evidence type="ECO:0000256" key="3">
    <source>
        <dbReference type="ARBA" id="ARBA00022452"/>
    </source>
</evidence>
<dbReference type="NCBIfam" id="TIGR04056">
    <property type="entry name" value="OMP_RagA_SusC"/>
    <property type="match status" value="1"/>
</dbReference>
<gene>
    <name evidence="10" type="ORF">ESA94_05660</name>
</gene>
<dbReference type="InterPro" id="IPR012910">
    <property type="entry name" value="Plug_dom"/>
</dbReference>
<keyword evidence="5 7" id="KW-0472">Membrane</keyword>
<evidence type="ECO:0000259" key="9">
    <source>
        <dbReference type="Pfam" id="PF07715"/>
    </source>
</evidence>
<comment type="caution">
    <text evidence="10">The sequence shown here is derived from an EMBL/GenBank/DDBJ whole genome shotgun (WGS) entry which is preliminary data.</text>
</comment>
<evidence type="ECO:0000256" key="5">
    <source>
        <dbReference type="ARBA" id="ARBA00023136"/>
    </source>
</evidence>
<dbReference type="SUPFAM" id="SSF56935">
    <property type="entry name" value="Porins"/>
    <property type="match status" value="1"/>
</dbReference>
<dbReference type="PROSITE" id="PS52016">
    <property type="entry name" value="TONB_DEPENDENT_REC_3"/>
    <property type="match status" value="1"/>
</dbReference>
<name>A0A4Q1CN14_9BACT</name>
<protein>
    <submittedName>
        <fullName evidence="10">SusC/RagA family TonB-linked outer membrane protein</fullName>
    </submittedName>
</protein>
<dbReference type="Pfam" id="PF07715">
    <property type="entry name" value="Plug"/>
    <property type="match status" value="1"/>
</dbReference>
<comment type="subcellular location">
    <subcellularLocation>
        <location evidence="1 7">Cell outer membrane</location>
        <topology evidence="1 7">Multi-pass membrane protein</topology>
    </subcellularLocation>
</comment>
<evidence type="ECO:0000256" key="8">
    <source>
        <dbReference type="SAM" id="SignalP"/>
    </source>
</evidence>
<evidence type="ECO:0000256" key="2">
    <source>
        <dbReference type="ARBA" id="ARBA00022448"/>
    </source>
</evidence>
<dbReference type="Gene3D" id="2.60.40.1120">
    <property type="entry name" value="Carboxypeptidase-like, regulatory domain"/>
    <property type="match status" value="1"/>
</dbReference>
<reference evidence="10 11" key="1">
    <citation type="submission" date="2019-01" db="EMBL/GenBank/DDBJ databases">
        <title>Lacibacter sp. strain TTM-7.</title>
        <authorList>
            <person name="Chen W.-M."/>
        </authorList>
    </citation>
    <scope>NUCLEOTIDE SEQUENCE [LARGE SCALE GENOMIC DNA]</scope>
    <source>
        <strain evidence="10 11">TTM-7</strain>
    </source>
</reference>
<evidence type="ECO:0000313" key="11">
    <source>
        <dbReference type="Proteomes" id="UP000290204"/>
    </source>
</evidence>
<dbReference type="InterPro" id="IPR036942">
    <property type="entry name" value="Beta-barrel_TonB_sf"/>
</dbReference>
<dbReference type="Proteomes" id="UP000290204">
    <property type="component" value="Unassembled WGS sequence"/>
</dbReference>
<dbReference type="InterPro" id="IPR039426">
    <property type="entry name" value="TonB-dep_rcpt-like"/>
</dbReference>
<feature type="domain" description="TonB-dependent receptor plug" evidence="9">
    <location>
        <begin position="113"/>
        <end position="218"/>
    </location>
</feature>
<dbReference type="OrthoDB" id="9768177at2"/>
<organism evidence="10 11">
    <name type="scientific">Lacibacter luteus</name>
    <dbReference type="NCBI Taxonomy" id="2508719"/>
    <lineage>
        <taxon>Bacteria</taxon>
        <taxon>Pseudomonadati</taxon>
        <taxon>Bacteroidota</taxon>
        <taxon>Chitinophagia</taxon>
        <taxon>Chitinophagales</taxon>
        <taxon>Chitinophagaceae</taxon>
        <taxon>Lacibacter</taxon>
    </lineage>
</organism>
<proteinExistence type="inferred from homology"/>
<dbReference type="GO" id="GO:0009279">
    <property type="term" value="C:cell outer membrane"/>
    <property type="evidence" value="ECO:0007669"/>
    <property type="project" value="UniProtKB-SubCell"/>
</dbReference>
<evidence type="ECO:0000256" key="6">
    <source>
        <dbReference type="ARBA" id="ARBA00023237"/>
    </source>
</evidence>
<dbReference type="InterPro" id="IPR023996">
    <property type="entry name" value="TonB-dep_OMP_SusC/RagA"/>
</dbReference>
<keyword evidence="11" id="KW-1185">Reference proteome</keyword>
<keyword evidence="3 7" id="KW-1134">Transmembrane beta strand</keyword>
<evidence type="ECO:0000256" key="4">
    <source>
        <dbReference type="ARBA" id="ARBA00022692"/>
    </source>
</evidence>
<evidence type="ECO:0000313" key="10">
    <source>
        <dbReference type="EMBL" id="RXK62488.1"/>
    </source>
</evidence>
<dbReference type="InterPro" id="IPR008969">
    <property type="entry name" value="CarboxyPept-like_regulatory"/>
</dbReference>
<comment type="similarity">
    <text evidence="7">Belongs to the TonB-dependent receptor family.</text>
</comment>
<keyword evidence="8" id="KW-0732">Signal</keyword>
<dbReference type="Gene3D" id="2.170.130.10">
    <property type="entry name" value="TonB-dependent receptor, plug domain"/>
    <property type="match status" value="1"/>
</dbReference>
<keyword evidence="2 7" id="KW-0813">Transport</keyword>
<dbReference type="EMBL" id="SDHW01000001">
    <property type="protein sequence ID" value="RXK62488.1"/>
    <property type="molecule type" value="Genomic_DNA"/>
</dbReference>
<dbReference type="RefSeq" id="WP_129129859.1">
    <property type="nucleotide sequence ID" value="NZ_SDHW01000001.1"/>
</dbReference>
<keyword evidence="4 7" id="KW-0812">Transmembrane</keyword>
<feature type="signal peptide" evidence="8">
    <location>
        <begin position="1"/>
        <end position="20"/>
    </location>
</feature>